<protein>
    <submittedName>
        <fullName evidence="1">Uncharacterized protein</fullName>
    </submittedName>
</protein>
<evidence type="ECO:0000313" key="1">
    <source>
        <dbReference type="EMBL" id="KAK3803421.1"/>
    </source>
</evidence>
<proteinExistence type="predicted"/>
<sequence>MPRQRAALFKPPKAVGCTQQVVKVEKNEMLFPNIREKIPRIDAILIYLRRDKEIIVAGARMGRDVSRYP</sequence>
<keyword evidence="2" id="KW-1185">Reference proteome</keyword>
<comment type="caution">
    <text evidence="1">The sequence shown here is derived from an EMBL/GenBank/DDBJ whole genome shotgun (WGS) entry which is preliminary data.</text>
</comment>
<evidence type="ECO:0000313" key="2">
    <source>
        <dbReference type="Proteomes" id="UP001283361"/>
    </source>
</evidence>
<dbReference type="Proteomes" id="UP001283361">
    <property type="component" value="Unassembled WGS sequence"/>
</dbReference>
<dbReference type="AlphaFoldDB" id="A0AAE1BDN8"/>
<name>A0AAE1BDN8_9GAST</name>
<reference evidence="1" key="1">
    <citation type="journal article" date="2023" name="G3 (Bethesda)">
        <title>A reference genome for the long-term kleptoplast-retaining sea slug Elysia crispata morphotype clarki.</title>
        <authorList>
            <person name="Eastman K.E."/>
            <person name="Pendleton A.L."/>
            <person name="Shaikh M.A."/>
            <person name="Suttiyut T."/>
            <person name="Ogas R."/>
            <person name="Tomko P."/>
            <person name="Gavelis G."/>
            <person name="Widhalm J.R."/>
            <person name="Wisecaver J.H."/>
        </authorList>
    </citation>
    <scope>NUCLEOTIDE SEQUENCE</scope>
    <source>
        <strain evidence="1">ECLA1</strain>
    </source>
</reference>
<gene>
    <name evidence="1" type="ORF">RRG08_041011</name>
</gene>
<accession>A0AAE1BDN8</accession>
<dbReference type="EMBL" id="JAWDGP010000129">
    <property type="protein sequence ID" value="KAK3803421.1"/>
    <property type="molecule type" value="Genomic_DNA"/>
</dbReference>
<organism evidence="1 2">
    <name type="scientific">Elysia crispata</name>
    <name type="common">lettuce slug</name>
    <dbReference type="NCBI Taxonomy" id="231223"/>
    <lineage>
        <taxon>Eukaryota</taxon>
        <taxon>Metazoa</taxon>
        <taxon>Spiralia</taxon>
        <taxon>Lophotrochozoa</taxon>
        <taxon>Mollusca</taxon>
        <taxon>Gastropoda</taxon>
        <taxon>Heterobranchia</taxon>
        <taxon>Euthyneura</taxon>
        <taxon>Panpulmonata</taxon>
        <taxon>Sacoglossa</taxon>
        <taxon>Placobranchoidea</taxon>
        <taxon>Plakobranchidae</taxon>
        <taxon>Elysia</taxon>
    </lineage>
</organism>